<gene>
    <name evidence="1" type="ordered locus">Cseg_2156</name>
</gene>
<protein>
    <submittedName>
        <fullName evidence="1">Uncharacterized protein</fullName>
    </submittedName>
</protein>
<reference evidence="2" key="1">
    <citation type="journal article" date="2011" name="J. Bacteriol.">
        <title>Genome sequences of eight morphologically diverse alphaproteobacteria.</title>
        <authorList>
            <consortium name="US DOE Joint Genome Institute"/>
            <person name="Brown P.J."/>
            <person name="Kysela D.T."/>
            <person name="Buechlein A."/>
            <person name="Hemmerich C."/>
            <person name="Brun Y.V."/>
        </authorList>
    </citation>
    <scope>NUCLEOTIDE SEQUENCE [LARGE SCALE GENOMIC DNA]</scope>
    <source>
        <strain evidence="2">ATCC 21756 / DSM 7131 / JCM 7823 / NBRC 15250 / LMG 17158 / TK0059</strain>
    </source>
</reference>
<dbReference type="HOGENOM" id="CLU_104584_2_0_5"/>
<dbReference type="STRING" id="509190.Cseg_2156"/>
<dbReference type="Pfam" id="PF20329">
    <property type="entry name" value="DUF6624"/>
    <property type="match status" value="1"/>
</dbReference>
<dbReference type="InterPro" id="IPR046732">
    <property type="entry name" value="DUF6624"/>
</dbReference>
<evidence type="ECO:0000313" key="2">
    <source>
        <dbReference type="Proteomes" id="UP000002629"/>
    </source>
</evidence>
<dbReference type="Proteomes" id="UP000002629">
    <property type="component" value="Chromosome"/>
</dbReference>
<sequence>MIGILLAVLLGASDGPPLSPRAAELIAPVRQALEAERKAQAALPPPANDAEKLERMGRLDQVGRRVLVTIDLSLLPPEEMNAARKAMWDPVEEADAENEKALLAMAPPEGWFLKSRYGDKAAKAAFMIVQHSNLELWRRFVPVLEPLVAKGEVDGQNYGLMYDRLALNEGRPQRYGSQVVCEAGKWAPDRLEDPETVDERRKAMGFPQSMAEYLAYFQTNYPPCT</sequence>
<dbReference type="KEGG" id="cse:Cseg_2156"/>
<dbReference type="AlphaFoldDB" id="D5VJU1"/>
<evidence type="ECO:0000313" key="1">
    <source>
        <dbReference type="EMBL" id="ADG10620.1"/>
    </source>
</evidence>
<organism evidence="1 2">
    <name type="scientific">Caulobacter segnis (strain ATCC 21756 / DSM 7131 / JCM 7823 / NBRC 15250 / LMG 17158 / TK0059)</name>
    <name type="common">Mycoplana segnis</name>
    <dbReference type="NCBI Taxonomy" id="509190"/>
    <lineage>
        <taxon>Bacteria</taxon>
        <taxon>Pseudomonadati</taxon>
        <taxon>Pseudomonadota</taxon>
        <taxon>Alphaproteobacteria</taxon>
        <taxon>Caulobacterales</taxon>
        <taxon>Caulobacteraceae</taxon>
        <taxon>Caulobacter</taxon>
    </lineage>
</organism>
<accession>D5VJU1</accession>
<dbReference type="RefSeq" id="WP_013079275.1">
    <property type="nucleotide sequence ID" value="NC_014100.1"/>
</dbReference>
<proteinExistence type="predicted"/>
<name>D5VJU1_CAUST</name>
<dbReference type="eggNOG" id="COG4403">
    <property type="taxonomic scope" value="Bacteria"/>
</dbReference>
<dbReference type="EMBL" id="CP002008">
    <property type="protein sequence ID" value="ADG10620.1"/>
    <property type="molecule type" value="Genomic_DNA"/>
</dbReference>